<protein>
    <submittedName>
        <fullName evidence="2">Uncharacterized protein</fullName>
    </submittedName>
</protein>
<accession>A0AAU9JE51</accession>
<evidence type="ECO:0000256" key="1">
    <source>
        <dbReference type="SAM" id="Coils"/>
    </source>
</evidence>
<dbReference type="Proteomes" id="UP001162131">
    <property type="component" value="Unassembled WGS sequence"/>
</dbReference>
<dbReference type="EMBL" id="CAJZBQ010000035">
    <property type="protein sequence ID" value="CAG9323931.1"/>
    <property type="molecule type" value="Genomic_DNA"/>
</dbReference>
<gene>
    <name evidence="2" type="ORF">BSTOLATCC_MIC34963</name>
</gene>
<evidence type="ECO:0000313" key="2">
    <source>
        <dbReference type="EMBL" id="CAG9323931.1"/>
    </source>
</evidence>
<sequence>MIKSRINWHSPHSSDSAILRKETMTKTYTKVDQLNRILKTRSITFFKNQEESPPTITHKNKDLKSKISELKEFIRDLRKKANTANDNEQNLKKLKITLQSSKEEEKQLKSVLKFHENSIKEIYFALKNNENPTQLFTLAEKIKSNKSSLYSIDIKFETQENKPNNHLSPKSKFLNSPYNSPSFSYHRKTKSQTFITPIALNLDSKLNSIKKRTKSVLDKLNLDRKTRINN</sequence>
<keyword evidence="3" id="KW-1185">Reference proteome</keyword>
<comment type="caution">
    <text evidence="2">The sequence shown here is derived from an EMBL/GenBank/DDBJ whole genome shotgun (WGS) entry which is preliminary data.</text>
</comment>
<reference evidence="2" key="1">
    <citation type="submission" date="2021-09" db="EMBL/GenBank/DDBJ databases">
        <authorList>
            <consortium name="AG Swart"/>
            <person name="Singh M."/>
            <person name="Singh A."/>
            <person name="Seah K."/>
            <person name="Emmerich C."/>
        </authorList>
    </citation>
    <scope>NUCLEOTIDE SEQUENCE</scope>
    <source>
        <strain evidence="2">ATCC30299</strain>
    </source>
</reference>
<organism evidence="2 3">
    <name type="scientific">Blepharisma stoltei</name>
    <dbReference type="NCBI Taxonomy" id="1481888"/>
    <lineage>
        <taxon>Eukaryota</taxon>
        <taxon>Sar</taxon>
        <taxon>Alveolata</taxon>
        <taxon>Ciliophora</taxon>
        <taxon>Postciliodesmatophora</taxon>
        <taxon>Heterotrichea</taxon>
        <taxon>Heterotrichida</taxon>
        <taxon>Blepharismidae</taxon>
        <taxon>Blepharisma</taxon>
    </lineage>
</organism>
<keyword evidence="1" id="KW-0175">Coiled coil</keyword>
<feature type="coiled-coil region" evidence="1">
    <location>
        <begin position="60"/>
        <end position="111"/>
    </location>
</feature>
<proteinExistence type="predicted"/>
<evidence type="ECO:0000313" key="3">
    <source>
        <dbReference type="Proteomes" id="UP001162131"/>
    </source>
</evidence>
<dbReference type="AlphaFoldDB" id="A0AAU9JE51"/>
<name>A0AAU9JE51_9CILI</name>